<sequence>MENTFTLHSTTTDKNYNKRSTKLKAETYEGFRSYIPMMVYAIFLMVSLMIALFSSLLLSSIFFIVGSIVLAALYVWVNTKGADMEVSFQIDVDQSELERELYEQVA</sequence>
<reference evidence="2 3" key="1">
    <citation type="submission" date="2016-10" db="EMBL/GenBank/DDBJ databases">
        <authorList>
            <person name="de Groot N.N."/>
        </authorList>
    </citation>
    <scope>NUCLEOTIDE SEQUENCE [LARGE SCALE GENOMIC DNA]</scope>
    <source>
        <strain evidence="2 3">MAR_2009_71</strain>
    </source>
</reference>
<dbReference type="EMBL" id="FNTB01000001">
    <property type="protein sequence ID" value="SEB67208.1"/>
    <property type="molecule type" value="Genomic_DNA"/>
</dbReference>
<keyword evidence="1" id="KW-1133">Transmembrane helix</keyword>
<proteinExistence type="predicted"/>
<dbReference type="RefSeq" id="WP_058104513.1">
    <property type="nucleotide sequence ID" value="NZ_FNTB01000001.1"/>
</dbReference>
<organism evidence="2 3">
    <name type="scientific">Maribacter dokdonensis</name>
    <dbReference type="NCBI Taxonomy" id="320912"/>
    <lineage>
        <taxon>Bacteria</taxon>
        <taxon>Pseudomonadati</taxon>
        <taxon>Bacteroidota</taxon>
        <taxon>Flavobacteriia</taxon>
        <taxon>Flavobacteriales</taxon>
        <taxon>Flavobacteriaceae</taxon>
        <taxon>Maribacter</taxon>
    </lineage>
</organism>
<accession>A0A1H4L9T9</accession>
<dbReference type="AlphaFoldDB" id="A0A1H4L9T9"/>
<evidence type="ECO:0000256" key="1">
    <source>
        <dbReference type="SAM" id="Phobius"/>
    </source>
</evidence>
<protein>
    <submittedName>
        <fullName evidence="2">Uncharacterized protein</fullName>
    </submittedName>
</protein>
<name>A0A1H4L9T9_9FLAO</name>
<keyword evidence="1" id="KW-0472">Membrane</keyword>
<gene>
    <name evidence="2" type="ORF">SAMN05192540_1229</name>
</gene>
<feature type="transmembrane region" description="Helical" evidence="1">
    <location>
        <begin position="59"/>
        <end position="77"/>
    </location>
</feature>
<keyword evidence="1" id="KW-0812">Transmembrane</keyword>
<feature type="transmembrane region" description="Helical" evidence="1">
    <location>
        <begin position="34"/>
        <end position="53"/>
    </location>
</feature>
<evidence type="ECO:0000313" key="2">
    <source>
        <dbReference type="EMBL" id="SEB67208.1"/>
    </source>
</evidence>
<evidence type="ECO:0000313" key="3">
    <source>
        <dbReference type="Proteomes" id="UP000183038"/>
    </source>
</evidence>
<dbReference type="Proteomes" id="UP000183038">
    <property type="component" value="Unassembled WGS sequence"/>
</dbReference>